<dbReference type="eggNOG" id="KOG2941">
    <property type="taxonomic scope" value="Eukaryota"/>
</dbReference>
<keyword evidence="8" id="KW-0472">Membrane</keyword>
<dbReference type="InterPro" id="IPR026051">
    <property type="entry name" value="ALG1-like"/>
</dbReference>
<comment type="subcellular location">
    <subcellularLocation>
        <location evidence="1">Endoplasmic reticulum membrane</location>
        <topology evidence="1">Single-pass membrane protein</topology>
    </subcellularLocation>
</comment>
<evidence type="ECO:0000256" key="7">
    <source>
        <dbReference type="ARBA" id="ARBA00022989"/>
    </source>
</evidence>
<dbReference type="FunCoup" id="C1EIA2">
    <property type="interactions" value="2015"/>
</dbReference>
<gene>
    <name evidence="9" type="ORF">MICPUN_68238</name>
</gene>
<dbReference type="Proteomes" id="UP000002009">
    <property type="component" value="Chromosome 15"/>
</dbReference>
<evidence type="ECO:0000256" key="8">
    <source>
        <dbReference type="ARBA" id="ARBA00023136"/>
    </source>
</evidence>
<proteinExistence type="predicted"/>
<protein>
    <submittedName>
        <fullName evidence="9">Glycosyltransferase family 33 protein</fullName>
    </submittedName>
</protein>
<dbReference type="Gene3D" id="3.40.50.2000">
    <property type="entry name" value="Glycogen Phosphorylase B"/>
    <property type="match status" value="1"/>
</dbReference>
<dbReference type="PANTHER" id="PTHR13036:SF0">
    <property type="entry name" value="CHITOBIOSYLDIPHOSPHODOLICHOL BETA-MANNOSYLTRANSFERASE"/>
    <property type="match status" value="1"/>
</dbReference>
<dbReference type="Pfam" id="PF13692">
    <property type="entry name" value="Glyco_trans_1_4"/>
    <property type="match status" value="1"/>
</dbReference>
<feature type="non-terminal residue" evidence="9">
    <location>
        <position position="1"/>
    </location>
</feature>
<evidence type="ECO:0000256" key="1">
    <source>
        <dbReference type="ARBA" id="ARBA00004389"/>
    </source>
</evidence>
<accession>C1EIA2</accession>
<dbReference type="AlphaFoldDB" id="C1EIA2"/>
<dbReference type="EMBL" id="CP001333">
    <property type="protein sequence ID" value="ACO67824.1"/>
    <property type="molecule type" value="Genomic_DNA"/>
</dbReference>
<reference evidence="9 10" key="1">
    <citation type="journal article" date="2009" name="Science">
        <title>Green evolution and dynamic adaptations revealed by genomes of the marine picoeukaryotes Micromonas.</title>
        <authorList>
            <person name="Worden A.Z."/>
            <person name="Lee J.H."/>
            <person name="Mock T."/>
            <person name="Rouze P."/>
            <person name="Simmons M.P."/>
            <person name="Aerts A.L."/>
            <person name="Allen A.E."/>
            <person name="Cuvelier M.L."/>
            <person name="Derelle E."/>
            <person name="Everett M.V."/>
            <person name="Foulon E."/>
            <person name="Grimwood J."/>
            <person name="Gundlach H."/>
            <person name="Henrissat B."/>
            <person name="Napoli C."/>
            <person name="McDonald S.M."/>
            <person name="Parker M.S."/>
            <person name="Rombauts S."/>
            <person name="Salamov A."/>
            <person name="Von Dassow P."/>
            <person name="Badger J.H."/>
            <person name="Coutinho P.M."/>
            <person name="Demir E."/>
            <person name="Dubchak I."/>
            <person name="Gentemann C."/>
            <person name="Eikrem W."/>
            <person name="Gready J.E."/>
            <person name="John U."/>
            <person name="Lanier W."/>
            <person name="Lindquist E.A."/>
            <person name="Lucas S."/>
            <person name="Mayer K.F."/>
            <person name="Moreau H."/>
            <person name="Not F."/>
            <person name="Otillar R."/>
            <person name="Panaud O."/>
            <person name="Pangilinan J."/>
            <person name="Paulsen I."/>
            <person name="Piegu B."/>
            <person name="Poliakov A."/>
            <person name="Robbens S."/>
            <person name="Schmutz J."/>
            <person name="Toulza E."/>
            <person name="Wyss T."/>
            <person name="Zelensky A."/>
            <person name="Zhou K."/>
            <person name="Armbrust E.V."/>
            <person name="Bhattacharya D."/>
            <person name="Goodenough U.W."/>
            <person name="Van de Peer Y."/>
            <person name="Grigoriev I.V."/>
        </authorList>
    </citation>
    <scope>NUCLEOTIDE SEQUENCE [LARGE SCALE GENOMIC DNA]</scope>
    <source>
        <strain evidence="10">RCC299 / NOUM17</strain>
    </source>
</reference>
<organism evidence="9 10">
    <name type="scientific">Micromonas commoda (strain RCC299 / NOUM17 / CCMP2709)</name>
    <name type="common">Picoplanktonic green alga</name>
    <dbReference type="NCBI Taxonomy" id="296587"/>
    <lineage>
        <taxon>Eukaryota</taxon>
        <taxon>Viridiplantae</taxon>
        <taxon>Chlorophyta</taxon>
        <taxon>Mamiellophyceae</taxon>
        <taxon>Mamiellales</taxon>
        <taxon>Mamiellaceae</taxon>
        <taxon>Micromonas</taxon>
    </lineage>
</organism>
<dbReference type="GO" id="GO:0005789">
    <property type="term" value="C:endoplasmic reticulum membrane"/>
    <property type="evidence" value="ECO:0007669"/>
    <property type="project" value="UniProtKB-SubCell"/>
</dbReference>
<dbReference type="OMA" id="CWLCARI"/>
<dbReference type="CAZy" id="GT33">
    <property type="family name" value="Glycosyltransferase Family 33"/>
</dbReference>
<keyword evidence="7" id="KW-1133">Transmembrane helix</keyword>
<keyword evidence="4 9" id="KW-0808">Transferase</keyword>
<comment type="pathway">
    <text evidence="2">Protein modification; protein glycosylation.</text>
</comment>
<evidence type="ECO:0000256" key="5">
    <source>
        <dbReference type="ARBA" id="ARBA00022692"/>
    </source>
</evidence>
<evidence type="ECO:0000256" key="2">
    <source>
        <dbReference type="ARBA" id="ARBA00004922"/>
    </source>
</evidence>
<dbReference type="InParanoid" id="C1EIA2"/>
<keyword evidence="5" id="KW-0812">Transmembrane</keyword>
<evidence type="ECO:0000313" key="9">
    <source>
        <dbReference type="EMBL" id="ACO67824.1"/>
    </source>
</evidence>
<evidence type="ECO:0000313" key="10">
    <source>
        <dbReference type="Proteomes" id="UP000002009"/>
    </source>
</evidence>
<keyword evidence="10" id="KW-1185">Reference proteome</keyword>
<dbReference type="GO" id="GO:0000030">
    <property type="term" value="F:mannosyltransferase activity"/>
    <property type="evidence" value="ECO:0007669"/>
    <property type="project" value="InterPro"/>
</dbReference>
<dbReference type="KEGG" id="mis:MICPUN_68238"/>
<sequence length="458" mass="49625">RPRVQVVVLGDFGRSPRMQYHALSLADSLGADVDVVAYVGSEPRREVAIHPSIRMALIPPPPAWTNARHVPRIVALAVRVATQTAQMLWTTAVALPRPTHVLLQTPPCVPSFAVCWLVCLIRRAKFVIDWHNFAYTLMALKFGPSSPIVFIAKVYERMLGRLGHAHLAVTDAMATWLDERWGIRDAVVLHDAPPEFFRPASVTETSALMRRLAPSLDASPAKVPGDCCDAILVGGGDPLTTTTTGRGGARWREGRPALVVSSTSWTPDEDFGVLLDALTLYDSVAGADANATTSRYPDLLVIVTGKGPQRAHYESRMRSLRLTRVAVRTAWLESGDYPTLLGAADLGVCAHTSSSGLDLPMKVVDMFGCGLPVLAARYDVIHELVREDARFAGGSPNGCLFGGAGELAAQLCGVLEGFTAGTSVAGEMRTRMRRELEEKGGGNRWRDNWERAALPVFS</sequence>
<evidence type="ECO:0000256" key="6">
    <source>
        <dbReference type="ARBA" id="ARBA00022824"/>
    </source>
</evidence>
<dbReference type="RefSeq" id="XP_002506566.1">
    <property type="nucleotide sequence ID" value="XM_002506520.1"/>
</dbReference>
<dbReference type="GeneID" id="8249497"/>
<dbReference type="OrthoDB" id="614844at2759"/>
<evidence type="ECO:0000256" key="4">
    <source>
        <dbReference type="ARBA" id="ARBA00022679"/>
    </source>
</evidence>
<dbReference type="SUPFAM" id="SSF53756">
    <property type="entry name" value="UDP-Glycosyltransferase/glycogen phosphorylase"/>
    <property type="match status" value="1"/>
</dbReference>
<keyword evidence="6" id="KW-0256">Endoplasmic reticulum</keyword>
<keyword evidence="3" id="KW-0328">Glycosyltransferase</keyword>
<evidence type="ECO:0000256" key="3">
    <source>
        <dbReference type="ARBA" id="ARBA00022676"/>
    </source>
</evidence>
<dbReference type="STRING" id="296587.C1EIA2"/>
<dbReference type="PANTHER" id="PTHR13036">
    <property type="entry name" value="BETA1,4 MANNOSYLTRANSFERASE"/>
    <property type="match status" value="1"/>
</dbReference>
<name>C1EIA2_MICCC</name>